<dbReference type="PANTHER" id="PTHR33841:SF1">
    <property type="entry name" value="DNA METHYLTRANSFERASE A"/>
    <property type="match status" value="1"/>
</dbReference>
<organism evidence="8 9">
    <name type="scientific">Roseicella aerolata</name>
    <dbReference type="NCBI Taxonomy" id="2883479"/>
    <lineage>
        <taxon>Bacteria</taxon>
        <taxon>Pseudomonadati</taxon>
        <taxon>Pseudomonadota</taxon>
        <taxon>Alphaproteobacteria</taxon>
        <taxon>Acetobacterales</taxon>
        <taxon>Roseomonadaceae</taxon>
        <taxon>Roseicella</taxon>
    </lineage>
</organism>
<dbReference type="Pfam" id="PF20473">
    <property type="entry name" value="MmeI_Mtase"/>
    <property type="match status" value="1"/>
</dbReference>
<dbReference type="InterPro" id="IPR046816">
    <property type="entry name" value="MmeI_Mtase"/>
</dbReference>
<dbReference type="GO" id="GO:0009007">
    <property type="term" value="F:site-specific DNA-methyltransferase (adenine-specific) activity"/>
    <property type="evidence" value="ECO:0007669"/>
    <property type="project" value="UniProtKB-EC"/>
</dbReference>
<feature type="domain" description="MmeI-like target recognition" evidence="5">
    <location>
        <begin position="209"/>
        <end position="410"/>
    </location>
</feature>
<comment type="caution">
    <text evidence="8">The sequence shown here is derived from an EMBL/GenBank/DDBJ whole genome shotgun (WGS) entry which is preliminary data.</text>
</comment>
<dbReference type="Pfam" id="PF20466">
    <property type="entry name" value="MmeI_TRD"/>
    <property type="match status" value="1"/>
</dbReference>
<sequence>MEDWPAQIAQVALWLTDHQMNMELSEEFGTLRMRLPLTTAPNILPGNALREDWAGFVKPGPDVYCVGNPPFIGHQYRSAEQQADMHRVWGREGKVNRLDYVTCWYRKAVDWMVADPRAESCFVSTNSITQGEQVGTLWGELLPRGLRIRFAHRTFQWTSEARGRAAVHCVIIGFLLREPARRVLYDYIDIRGEPQAVAAENINPYLLDAPDVLLPSRTRPPPGMPRILQGSKPVDGGHLILTDEERTALIAAEPAATAWIRPFLGSSELINGTKRFCLWLRGIPPQALRGMPLVAERVRKVREVRLKSPTLEFRKSAEVPTLFTQDRQPAGEYIAVPEVSSENRRFIPMAFLQAETVASNLLLTIEGGTYYHFGVLTSTMHMDWMRAVAGRLESRYRYAPSVYNTFPWPDPTPAQRAAIEATAQAILDARANHPGATLADLYDPIAMPPDLAAAHAANDRAVDAAYGQPRGWPTEAARLAFLFARYQGQAAPLDAAPPRRPAARRRRAA</sequence>
<keyword evidence="9" id="KW-1185">Reference proteome</keyword>
<dbReference type="RefSeq" id="WP_226613198.1">
    <property type="nucleotide sequence ID" value="NZ_JAJAQI010000052.1"/>
</dbReference>
<evidence type="ECO:0000256" key="4">
    <source>
        <dbReference type="ARBA" id="ARBA00047942"/>
    </source>
</evidence>
<evidence type="ECO:0000313" key="8">
    <source>
        <dbReference type="EMBL" id="MCB4824752.1"/>
    </source>
</evidence>
<dbReference type="InterPro" id="IPR050953">
    <property type="entry name" value="N4_N6_ade-DNA_methylase"/>
</dbReference>
<name>A0A9X1LDG1_9PROT</name>
<evidence type="ECO:0000259" key="5">
    <source>
        <dbReference type="Pfam" id="PF20466"/>
    </source>
</evidence>
<keyword evidence="2" id="KW-0489">Methyltransferase</keyword>
<dbReference type="Proteomes" id="UP001139311">
    <property type="component" value="Unassembled WGS sequence"/>
</dbReference>
<evidence type="ECO:0000256" key="2">
    <source>
        <dbReference type="ARBA" id="ARBA00022603"/>
    </source>
</evidence>
<protein>
    <recommendedName>
        <fullName evidence="1">site-specific DNA-methyltransferase (adenine-specific)</fullName>
        <ecNumber evidence="1">2.1.1.72</ecNumber>
    </recommendedName>
</protein>
<comment type="catalytic activity">
    <reaction evidence="4">
        <text>a 2'-deoxyadenosine in DNA + S-adenosyl-L-methionine = an N(6)-methyl-2'-deoxyadenosine in DNA + S-adenosyl-L-homocysteine + H(+)</text>
        <dbReference type="Rhea" id="RHEA:15197"/>
        <dbReference type="Rhea" id="RHEA-COMP:12418"/>
        <dbReference type="Rhea" id="RHEA-COMP:12419"/>
        <dbReference type="ChEBI" id="CHEBI:15378"/>
        <dbReference type="ChEBI" id="CHEBI:57856"/>
        <dbReference type="ChEBI" id="CHEBI:59789"/>
        <dbReference type="ChEBI" id="CHEBI:90615"/>
        <dbReference type="ChEBI" id="CHEBI:90616"/>
        <dbReference type="EC" id="2.1.1.72"/>
    </reaction>
</comment>
<dbReference type="InterPro" id="IPR029063">
    <property type="entry name" value="SAM-dependent_MTases_sf"/>
</dbReference>
<feature type="domain" description="MmeI-like DNA-methyltransferase" evidence="7">
    <location>
        <begin position="2"/>
        <end position="185"/>
    </location>
</feature>
<reference evidence="8" key="1">
    <citation type="submission" date="2021-10" db="EMBL/GenBank/DDBJ databases">
        <title>Roseicella aerolatum sp. nov., isolated from aerosols of e-waste dismantling site.</title>
        <authorList>
            <person name="Qin T."/>
        </authorList>
    </citation>
    <scope>NUCLEOTIDE SEQUENCE</scope>
    <source>
        <strain evidence="8">GB24</strain>
    </source>
</reference>
<evidence type="ECO:0000259" key="7">
    <source>
        <dbReference type="Pfam" id="PF20473"/>
    </source>
</evidence>
<evidence type="ECO:0000313" key="9">
    <source>
        <dbReference type="Proteomes" id="UP001139311"/>
    </source>
</evidence>
<dbReference type="GO" id="GO:0032259">
    <property type="term" value="P:methylation"/>
    <property type="evidence" value="ECO:0007669"/>
    <property type="project" value="UniProtKB-KW"/>
</dbReference>
<evidence type="ECO:0000256" key="1">
    <source>
        <dbReference type="ARBA" id="ARBA00011900"/>
    </source>
</evidence>
<dbReference type="InterPro" id="IPR046818">
    <property type="entry name" value="MmeI_C"/>
</dbReference>
<dbReference type="Gene3D" id="3.40.50.150">
    <property type="entry name" value="Vaccinia Virus protein VP39"/>
    <property type="match status" value="1"/>
</dbReference>
<feature type="domain" description="MmeI-like C-terminal" evidence="6">
    <location>
        <begin position="413"/>
        <end position="488"/>
    </location>
</feature>
<proteinExistence type="predicted"/>
<gene>
    <name evidence="8" type="ORF">LHA35_23765</name>
</gene>
<dbReference type="EC" id="2.1.1.72" evidence="1"/>
<dbReference type="EMBL" id="JAJAQI010000052">
    <property type="protein sequence ID" value="MCB4824752.1"/>
    <property type="molecule type" value="Genomic_DNA"/>
</dbReference>
<evidence type="ECO:0000256" key="3">
    <source>
        <dbReference type="ARBA" id="ARBA00022679"/>
    </source>
</evidence>
<dbReference type="PANTHER" id="PTHR33841">
    <property type="entry name" value="DNA METHYLTRANSFERASE YEEA-RELATED"/>
    <property type="match status" value="1"/>
</dbReference>
<keyword evidence="3" id="KW-0808">Transferase</keyword>
<dbReference type="InterPro" id="IPR046820">
    <property type="entry name" value="MmeI_TRD"/>
</dbReference>
<dbReference type="SUPFAM" id="SSF53335">
    <property type="entry name" value="S-adenosyl-L-methionine-dependent methyltransferases"/>
    <property type="match status" value="1"/>
</dbReference>
<evidence type="ECO:0000259" key="6">
    <source>
        <dbReference type="Pfam" id="PF20467"/>
    </source>
</evidence>
<dbReference type="AlphaFoldDB" id="A0A9X1LDG1"/>
<dbReference type="Pfam" id="PF20467">
    <property type="entry name" value="MmeI_C"/>
    <property type="match status" value="1"/>
</dbReference>
<accession>A0A9X1LDG1</accession>